<dbReference type="Proteomes" id="UP000423525">
    <property type="component" value="Chromosome"/>
</dbReference>
<dbReference type="EMBL" id="LR738855">
    <property type="protein sequence ID" value="VZH84399.1"/>
    <property type="molecule type" value="Genomic_DNA"/>
</dbReference>
<evidence type="ECO:0000313" key="2">
    <source>
        <dbReference type="Proteomes" id="UP000423525"/>
    </source>
</evidence>
<reference evidence="1 2" key="1">
    <citation type="submission" date="2019-11" db="EMBL/GenBank/DDBJ databases">
        <authorList>
            <person name="Brisse S."/>
        </authorList>
    </citation>
    <scope>NUCLEOTIDE SEQUENCE [LARGE SCALE GENOMIC DNA]</scope>
    <source>
        <strain evidence="1">FRC0190</strain>
    </source>
</reference>
<accession>A0A6I8ME04</accession>
<dbReference type="AlphaFoldDB" id="A0A6I8ME04"/>
<protein>
    <submittedName>
        <fullName evidence="1">Uncharacterized protein</fullName>
    </submittedName>
</protein>
<evidence type="ECO:0000313" key="1">
    <source>
        <dbReference type="EMBL" id="VZH84399.1"/>
    </source>
</evidence>
<organism evidence="1 2">
    <name type="scientific">Corynebacterium rouxii</name>
    <dbReference type="NCBI Taxonomy" id="2719119"/>
    <lineage>
        <taxon>Bacteria</taxon>
        <taxon>Bacillati</taxon>
        <taxon>Actinomycetota</taxon>
        <taxon>Actinomycetes</taxon>
        <taxon>Mycobacteriales</taxon>
        <taxon>Corynebacteriaceae</taxon>
        <taxon>Corynebacterium</taxon>
    </lineage>
</organism>
<dbReference type="KEGG" id="crf:FRC0190_00422"/>
<name>A0A6I8ME04_9CORY</name>
<gene>
    <name evidence="1" type="ORF">FRC0190_00422</name>
</gene>
<sequence length="100" mass="11143">MLYFSGRRTLLEVDLVRQEIRETEPLIGADRRPVSATSDGENLRIVTQSLDGAEELLVHSFSFESPAPDEDGTHIAKLSQLMRGGTAKDAYTIPMSIYPY</sequence>
<proteinExistence type="predicted"/>